<dbReference type="Proteomes" id="UP000803844">
    <property type="component" value="Unassembled WGS sequence"/>
</dbReference>
<dbReference type="Pfam" id="PF00106">
    <property type="entry name" value="adh_short"/>
    <property type="match status" value="1"/>
</dbReference>
<keyword evidence="3" id="KW-0560">Oxidoreductase</keyword>
<keyword evidence="2" id="KW-0521">NADP</keyword>
<dbReference type="AlphaFoldDB" id="A0A9P5CTS8"/>
<evidence type="ECO:0000256" key="1">
    <source>
        <dbReference type="ARBA" id="ARBA00006484"/>
    </source>
</evidence>
<dbReference type="InterPro" id="IPR036291">
    <property type="entry name" value="NAD(P)-bd_dom_sf"/>
</dbReference>
<comment type="caution">
    <text evidence="4">The sequence shown here is derived from an EMBL/GenBank/DDBJ whole genome shotgun (WGS) entry which is preliminary data.</text>
</comment>
<sequence>MPSFRHFLHTQLVLKIPEPTASFASKTAIVTGANGGFGREIIKHLIRLEASKIICACRSVSKGEEVKREIEAVSKCNPDIIEVWPLDLESPSSIKAFVERANALSRLDVLINLAGVLCVNFSIVYDTERTMAVNAIGTFLLAVQMIPKLKETARKYSVTPHMTFVASALYDVAKYPEDPGDDIFAYFKDEKNFAAQNQSVAFRLISTKCALIIPSANGEIDITSRNYSSSTRLSNSAPLSIPLIRKIRPPS</sequence>
<comment type="similarity">
    <text evidence="1">Belongs to the short-chain dehydrogenases/reductases (SDR) family.</text>
</comment>
<dbReference type="EMBL" id="MU032344">
    <property type="protein sequence ID" value="KAF3769430.1"/>
    <property type="molecule type" value="Genomic_DNA"/>
</dbReference>
<dbReference type="GeneID" id="63835659"/>
<evidence type="ECO:0000313" key="5">
    <source>
        <dbReference type="Proteomes" id="UP000803844"/>
    </source>
</evidence>
<dbReference type="PRINTS" id="PR00081">
    <property type="entry name" value="GDHRDH"/>
</dbReference>
<dbReference type="RefSeq" id="XP_040780391.1">
    <property type="nucleotide sequence ID" value="XM_040918530.1"/>
</dbReference>
<dbReference type="PANTHER" id="PTHR24320">
    <property type="entry name" value="RETINOL DEHYDROGENASE"/>
    <property type="match status" value="1"/>
</dbReference>
<proteinExistence type="inferred from homology"/>
<dbReference type="PANTHER" id="PTHR24320:SF252">
    <property type="entry name" value="DEHYDROGENASE_REDUCTASE FAMILY PROTEIN, PUTATIVE (AFU_ORTHOLOGUE AFUA_3G08550)-RELATED"/>
    <property type="match status" value="1"/>
</dbReference>
<dbReference type="InterPro" id="IPR002347">
    <property type="entry name" value="SDR_fam"/>
</dbReference>
<gene>
    <name evidence="4" type="ORF">M406DRAFT_283813</name>
</gene>
<dbReference type="Gene3D" id="3.40.50.720">
    <property type="entry name" value="NAD(P)-binding Rossmann-like Domain"/>
    <property type="match status" value="1"/>
</dbReference>
<organism evidence="4 5">
    <name type="scientific">Cryphonectria parasitica (strain ATCC 38755 / EP155)</name>
    <dbReference type="NCBI Taxonomy" id="660469"/>
    <lineage>
        <taxon>Eukaryota</taxon>
        <taxon>Fungi</taxon>
        <taxon>Dikarya</taxon>
        <taxon>Ascomycota</taxon>
        <taxon>Pezizomycotina</taxon>
        <taxon>Sordariomycetes</taxon>
        <taxon>Sordariomycetidae</taxon>
        <taxon>Diaporthales</taxon>
        <taxon>Cryphonectriaceae</taxon>
        <taxon>Cryphonectria-Endothia species complex</taxon>
        <taxon>Cryphonectria</taxon>
    </lineage>
</organism>
<dbReference type="GO" id="GO:0016491">
    <property type="term" value="F:oxidoreductase activity"/>
    <property type="evidence" value="ECO:0007669"/>
    <property type="project" value="UniProtKB-KW"/>
</dbReference>
<reference evidence="4" key="1">
    <citation type="journal article" date="2020" name="Phytopathology">
        <title>Genome sequence of the chestnut blight fungus Cryphonectria parasitica EP155: A fundamental resource for an archetypical invasive plant pathogen.</title>
        <authorList>
            <person name="Crouch J.A."/>
            <person name="Dawe A."/>
            <person name="Aerts A."/>
            <person name="Barry K."/>
            <person name="Churchill A.C.L."/>
            <person name="Grimwood J."/>
            <person name="Hillman B."/>
            <person name="Milgroom M.G."/>
            <person name="Pangilinan J."/>
            <person name="Smith M."/>
            <person name="Salamov A."/>
            <person name="Schmutz J."/>
            <person name="Yadav J."/>
            <person name="Grigoriev I.V."/>
            <person name="Nuss D."/>
        </authorList>
    </citation>
    <scope>NUCLEOTIDE SEQUENCE</scope>
    <source>
        <strain evidence="4">EP155</strain>
    </source>
</reference>
<evidence type="ECO:0000256" key="2">
    <source>
        <dbReference type="ARBA" id="ARBA00022857"/>
    </source>
</evidence>
<evidence type="ECO:0000256" key="3">
    <source>
        <dbReference type="ARBA" id="ARBA00023002"/>
    </source>
</evidence>
<dbReference type="SUPFAM" id="SSF51735">
    <property type="entry name" value="NAD(P)-binding Rossmann-fold domains"/>
    <property type="match status" value="1"/>
</dbReference>
<evidence type="ECO:0000313" key="4">
    <source>
        <dbReference type="EMBL" id="KAF3769430.1"/>
    </source>
</evidence>
<dbReference type="OrthoDB" id="542013at2759"/>
<name>A0A9P5CTS8_CRYP1</name>
<accession>A0A9P5CTS8</accession>
<protein>
    <submittedName>
        <fullName evidence="4">NAD(P)-binding protein</fullName>
    </submittedName>
</protein>
<keyword evidence="5" id="KW-1185">Reference proteome</keyword>